<proteinExistence type="predicted"/>
<name>A0A286UTI0_9AGAM</name>
<keyword evidence="2" id="KW-1185">Reference proteome</keyword>
<organism evidence="1 2">
    <name type="scientific">Pyrrhoderma noxium</name>
    <dbReference type="NCBI Taxonomy" id="2282107"/>
    <lineage>
        <taxon>Eukaryota</taxon>
        <taxon>Fungi</taxon>
        <taxon>Dikarya</taxon>
        <taxon>Basidiomycota</taxon>
        <taxon>Agaricomycotina</taxon>
        <taxon>Agaricomycetes</taxon>
        <taxon>Hymenochaetales</taxon>
        <taxon>Hymenochaetaceae</taxon>
        <taxon>Pyrrhoderma</taxon>
    </lineage>
</organism>
<evidence type="ECO:0000313" key="1">
    <source>
        <dbReference type="EMBL" id="PAV22910.1"/>
    </source>
</evidence>
<sequence length="432" mass="49688">MQILASICKSWREIALRNSFLWGNIRFAKFTKTTLSLLKIHLERSKDSSLILGLNLGGQDQSTQLMRDPRNRRSPFQQIFGELLLQQHRWRRFGILRDAYTGQDTINNHWEINNLPLTEELIIRTPINEQNNPLFSRSFELNLSKSFKLESLYLHGDIRLRWDSPSRLESLTNIQLEHKYSTQQFPNIADCLTLLSRTPNIQYLLIYPSNPPFTFNSLPHVNLEHLIMLEIGSHGVRKSTSQLLPYLTLPNLEHLCICNESGVLTKDVELASSREQLGSIDSLLHRSGAKIKYFLLDSNYEDELSLIGVLESMTYLIGLSISSCTTLSKQLFDSLALAGHSDNRGLCPDIEQLKLENCAFGPRWIEKRNRDPLVLESLKNMIVSRKDFHPSEPRLRSVDLWYCNLFLALNSRMVRECTDSGLVLNCVEETSQ</sequence>
<reference evidence="1 2" key="1">
    <citation type="journal article" date="2017" name="Mol. Ecol.">
        <title>Comparative and population genomic landscape of Phellinus noxius: A hypervariable fungus causing root rot in trees.</title>
        <authorList>
            <person name="Chung C.L."/>
            <person name="Lee T.J."/>
            <person name="Akiba M."/>
            <person name="Lee H.H."/>
            <person name="Kuo T.H."/>
            <person name="Liu D."/>
            <person name="Ke H.M."/>
            <person name="Yokoi T."/>
            <person name="Roa M.B."/>
            <person name="Lu M.J."/>
            <person name="Chang Y.Y."/>
            <person name="Ann P.J."/>
            <person name="Tsai J.N."/>
            <person name="Chen C.Y."/>
            <person name="Tzean S.S."/>
            <person name="Ota Y."/>
            <person name="Hattori T."/>
            <person name="Sahashi N."/>
            <person name="Liou R.F."/>
            <person name="Kikuchi T."/>
            <person name="Tsai I.J."/>
        </authorList>
    </citation>
    <scope>NUCLEOTIDE SEQUENCE [LARGE SCALE GENOMIC DNA]</scope>
    <source>
        <strain evidence="1 2">FFPRI411160</strain>
    </source>
</reference>
<accession>A0A286UTI0</accession>
<dbReference type="EMBL" id="NBII01000002">
    <property type="protein sequence ID" value="PAV22910.1"/>
    <property type="molecule type" value="Genomic_DNA"/>
</dbReference>
<dbReference type="AlphaFoldDB" id="A0A286UTI0"/>
<dbReference type="STRING" id="2282107.A0A286UTI0"/>
<dbReference type="InParanoid" id="A0A286UTI0"/>
<evidence type="ECO:0008006" key="3">
    <source>
        <dbReference type="Google" id="ProtNLM"/>
    </source>
</evidence>
<comment type="caution">
    <text evidence="1">The sequence shown here is derived from an EMBL/GenBank/DDBJ whole genome shotgun (WGS) entry which is preliminary data.</text>
</comment>
<dbReference type="Proteomes" id="UP000217199">
    <property type="component" value="Unassembled WGS sequence"/>
</dbReference>
<dbReference type="OrthoDB" id="2269034at2759"/>
<evidence type="ECO:0000313" key="2">
    <source>
        <dbReference type="Proteomes" id="UP000217199"/>
    </source>
</evidence>
<gene>
    <name evidence="1" type="ORF">PNOK_0286700</name>
</gene>
<protein>
    <recommendedName>
        <fullName evidence="3">F-box domain-containing protein</fullName>
    </recommendedName>
</protein>